<proteinExistence type="inferred from homology"/>
<reference evidence="8 9" key="2">
    <citation type="submission" date="2020-06" db="EMBL/GenBank/DDBJ databases">
        <title>Antribacter stalactiti gen. nov., sp. nov., a new member of the family Nacardiaceae isolated from a cave.</title>
        <authorList>
            <person name="Kim I.S."/>
        </authorList>
    </citation>
    <scope>NUCLEOTIDE SEQUENCE [LARGE SCALE GENOMIC DNA]</scope>
    <source>
        <strain evidence="8 9">YC2-7</strain>
    </source>
</reference>
<dbReference type="GO" id="GO:0016117">
    <property type="term" value="P:carotenoid biosynthetic process"/>
    <property type="evidence" value="ECO:0007669"/>
    <property type="project" value="UniProtKB-KW"/>
</dbReference>
<evidence type="ECO:0000256" key="2">
    <source>
        <dbReference type="ARBA" id="ARBA00006046"/>
    </source>
</evidence>
<evidence type="ECO:0000313" key="8">
    <source>
        <dbReference type="EMBL" id="NMN94874.1"/>
    </source>
</evidence>
<dbReference type="InterPro" id="IPR036188">
    <property type="entry name" value="FAD/NAD-bd_sf"/>
</dbReference>
<gene>
    <name evidence="8" type="primary">crtI</name>
    <name evidence="8" type="ORF">FGL95_07480</name>
</gene>
<dbReference type="NCBIfam" id="TIGR02734">
    <property type="entry name" value="crtI_fam"/>
    <property type="match status" value="1"/>
</dbReference>
<evidence type="ECO:0000259" key="7">
    <source>
        <dbReference type="Pfam" id="PF01593"/>
    </source>
</evidence>
<dbReference type="PANTHER" id="PTHR43734:SF1">
    <property type="entry name" value="PHYTOENE DESATURASE"/>
    <property type="match status" value="1"/>
</dbReference>
<sequence>MTRTISGSGDHVVIVGGGLAGLCAGLHLLGAGKQVTILERNDHVGGRVGVYDFDDYQIDNGATVLTMPNLITEALAAVGADADSTTPPLRILPLAPAYHARFSDGSDIDVYSDTNAMFAEIEKKCGTEDARSYLTMRQWLADLFEVEYPTMMDESFDSPLDLLSSPRALLRFLMLGGFGKLGRKVAKFIDDERLVRLFTFQALYAGVAPAKALAAYGAIPYMDTCLGVFYPEGGMRTIAASMADAFTTAGGQLELHADVARIEYDGKRARAAVTADGREFGCDALILTVDFGSIAPLLDKRRSRKLRASPSAVVLHGTIPVRVSDEWAAPAHHTIDFGAAWATTFEELTASRGRGRLMSDPSLLVTRPAVTDPGLRIERAGVTYEPLSVLAPCPNLVCAPLEWGALTDAYVRELLDELERRGYTGISTEYVVDHVDTPQTWLDKGMLAGTPFSASHLFRQTGPFRTRNLVPSKENVVLAGCGTTPGVGVPTVLISGKLAAERIVGRQVRGRSKISALEPLN</sequence>
<keyword evidence="6" id="KW-0472">Membrane</keyword>
<dbReference type="PANTHER" id="PTHR43734">
    <property type="entry name" value="PHYTOENE DESATURASE"/>
    <property type="match status" value="1"/>
</dbReference>
<dbReference type="SUPFAM" id="SSF51905">
    <property type="entry name" value="FAD/NAD(P)-binding domain"/>
    <property type="match status" value="1"/>
</dbReference>
<dbReference type="GO" id="GO:0016627">
    <property type="term" value="F:oxidoreductase activity, acting on the CH-CH group of donors"/>
    <property type="evidence" value="ECO:0007669"/>
    <property type="project" value="UniProtKB-ARBA"/>
</dbReference>
<keyword evidence="4 5" id="KW-0560">Oxidoreductase</keyword>
<dbReference type="PROSITE" id="PS00982">
    <property type="entry name" value="PHYTOENE_DH"/>
    <property type="match status" value="1"/>
</dbReference>
<evidence type="ECO:0000256" key="5">
    <source>
        <dbReference type="RuleBase" id="RU362075"/>
    </source>
</evidence>
<evidence type="ECO:0000256" key="4">
    <source>
        <dbReference type="ARBA" id="ARBA00023002"/>
    </source>
</evidence>
<dbReference type="Proteomes" id="UP000535543">
    <property type="component" value="Unassembled WGS sequence"/>
</dbReference>
<keyword evidence="6" id="KW-0812">Transmembrane</keyword>
<keyword evidence="6" id="KW-1133">Transmembrane helix</keyword>
<feature type="domain" description="Amine oxidase" evidence="7">
    <location>
        <begin position="19"/>
        <end position="503"/>
    </location>
</feature>
<keyword evidence="3 5" id="KW-0125">Carotenoid biosynthesis</keyword>
<comment type="pathway">
    <text evidence="1 5">Carotenoid biosynthesis.</text>
</comment>
<evidence type="ECO:0000256" key="6">
    <source>
        <dbReference type="SAM" id="Phobius"/>
    </source>
</evidence>
<dbReference type="Gene3D" id="3.50.50.60">
    <property type="entry name" value="FAD/NAD(P)-binding domain"/>
    <property type="match status" value="2"/>
</dbReference>
<keyword evidence="9" id="KW-1185">Reference proteome</keyword>
<evidence type="ECO:0000256" key="1">
    <source>
        <dbReference type="ARBA" id="ARBA00004829"/>
    </source>
</evidence>
<dbReference type="InterPro" id="IPR002937">
    <property type="entry name" value="Amino_oxidase"/>
</dbReference>
<name>A0A848KCG8_9NOCA</name>
<dbReference type="Pfam" id="PF01593">
    <property type="entry name" value="Amino_oxidase"/>
    <property type="match status" value="1"/>
</dbReference>
<accession>A0A848KCG8</accession>
<comment type="caution">
    <text evidence="8">The sequence shown here is derived from an EMBL/GenBank/DDBJ whole genome shotgun (WGS) entry which is preliminary data.</text>
</comment>
<dbReference type="RefSeq" id="WP_169585594.1">
    <property type="nucleotide sequence ID" value="NZ_VCQU01000002.1"/>
</dbReference>
<evidence type="ECO:0000313" key="9">
    <source>
        <dbReference type="Proteomes" id="UP000535543"/>
    </source>
</evidence>
<comment type="similarity">
    <text evidence="2 5">Belongs to the carotenoid/retinoid oxidoreductase family.</text>
</comment>
<dbReference type="InterPro" id="IPR008150">
    <property type="entry name" value="Phytoene_DH_bac_CS"/>
</dbReference>
<dbReference type="EMBL" id="VCQU01000002">
    <property type="protein sequence ID" value="NMN94874.1"/>
    <property type="molecule type" value="Genomic_DNA"/>
</dbReference>
<evidence type="ECO:0000256" key="3">
    <source>
        <dbReference type="ARBA" id="ARBA00022746"/>
    </source>
</evidence>
<feature type="transmembrane region" description="Helical" evidence="6">
    <location>
        <begin position="12"/>
        <end position="30"/>
    </location>
</feature>
<protein>
    <submittedName>
        <fullName evidence="8">Phytoene desaturase</fullName>
    </submittedName>
</protein>
<dbReference type="InterPro" id="IPR014105">
    <property type="entry name" value="Carotenoid/retinoid_OxRdtase"/>
</dbReference>
<organism evidence="8 9">
    <name type="scientific">Antrihabitans stalactiti</name>
    <dbReference type="NCBI Taxonomy" id="2584121"/>
    <lineage>
        <taxon>Bacteria</taxon>
        <taxon>Bacillati</taxon>
        <taxon>Actinomycetota</taxon>
        <taxon>Actinomycetes</taxon>
        <taxon>Mycobacteriales</taxon>
        <taxon>Nocardiaceae</taxon>
        <taxon>Antrihabitans</taxon>
    </lineage>
</organism>
<dbReference type="Gene3D" id="3.90.660.50">
    <property type="match status" value="1"/>
</dbReference>
<dbReference type="AlphaFoldDB" id="A0A848KCG8"/>
<reference evidence="8 9" key="1">
    <citation type="submission" date="2019-05" db="EMBL/GenBank/DDBJ databases">
        <authorList>
            <person name="Lee S.D."/>
        </authorList>
    </citation>
    <scope>NUCLEOTIDE SEQUENCE [LARGE SCALE GENOMIC DNA]</scope>
    <source>
        <strain evidence="8 9">YC2-7</strain>
    </source>
</reference>